<evidence type="ECO:0000256" key="5">
    <source>
        <dbReference type="ARBA" id="ARBA00023242"/>
    </source>
</evidence>
<feature type="domain" description="Transcription initiation factor TFIID subunit 12" evidence="7">
    <location>
        <begin position="128"/>
        <end position="185"/>
    </location>
</feature>
<dbReference type="GO" id="GO:0000124">
    <property type="term" value="C:SAGA complex"/>
    <property type="evidence" value="ECO:0007669"/>
    <property type="project" value="InterPro"/>
</dbReference>
<keyword evidence="3" id="KW-0805">Transcription regulation</keyword>
<feature type="compositionally biased region" description="Basic and acidic residues" evidence="6">
    <location>
        <begin position="281"/>
        <end position="299"/>
    </location>
</feature>
<comment type="caution">
    <text evidence="8">The sequence shown here is derived from an EMBL/GenBank/DDBJ whole genome shotgun (WGS) entry which is preliminary data.</text>
</comment>
<evidence type="ECO:0000256" key="2">
    <source>
        <dbReference type="ARBA" id="ARBA00007530"/>
    </source>
</evidence>
<evidence type="ECO:0000313" key="8">
    <source>
        <dbReference type="EMBL" id="KAJ3227059.1"/>
    </source>
</evidence>
<evidence type="ECO:0000313" key="9">
    <source>
        <dbReference type="Proteomes" id="UP001211065"/>
    </source>
</evidence>
<dbReference type="PANTHER" id="PTHR12264">
    <property type="entry name" value="TRANSCRIPTION INITIATION FACTOR TFIID SUBUNIT 12"/>
    <property type="match status" value="1"/>
</dbReference>
<feature type="compositionally biased region" description="Polar residues" evidence="6">
    <location>
        <begin position="268"/>
        <end position="280"/>
    </location>
</feature>
<dbReference type="GO" id="GO:0051123">
    <property type="term" value="P:RNA polymerase II preinitiation complex assembly"/>
    <property type="evidence" value="ECO:0007669"/>
    <property type="project" value="TreeGrafter"/>
</dbReference>
<keyword evidence="4" id="KW-0804">Transcription</keyword>
<dbReference type="Gene3D" id="1.10.20.10">
    <property type="entry name" value="Histone, subunit A"/>
    <property type="match status" value="1"/>
</dbReference>
<keyword evidence="5" id="KW-0539">Nucleus</keyword>
<reference evidence="8" key="1">
    <citation type="submission" date="2020-05" db="EMBL/GenBank/DDBJ databases">
        <title>Phylogenomic resolution of chytrid fungi.</title>
        <authorList>
            <person name="Stajich J.E."/>
            <person name="Amses K."/>
            <person name="Simmons R."/>
            <person name="Seto K."/>
            <person name="Myers J."/>
            <person name="Bonds A."/>
            <person name="Quandt C.A."/>
            <person name="Barry K."/>
            <person name="Liu P."/>
            <person name="Grigoriev I."/>
            <person name="Longcore J.E."/>
            <person name="James T.Y."/>
        </authorList>
    </citation>
    <scope>NUCLEOTIDE SEQUENCE</scope>
    <source>
        <strain evidence="8">JEL0476</strain>
    </source>
</reference>
<dbReference type="GO" id="GO:0005669">
    <property type="term" value="C:transcription factor TFIID complex"/>
    <property type="evidence" value="ECO:0007669"/>
    <property type="project" value="InterPro"/>
</dbReference>
<dbReference type="GO" id="GO:0046982">
    <property type="term" value="F:protein heterodimerization activity"/>
    <property type="evidence" value="ECO:0007669"/>
    <property type="project" value="InterPro"/>
</dbReference>
<keyword evidence="9" id="KW-1185">Reference proteome</keyword>
<organism evidence="8 9">
    <name type="scientific">Clydaea vesicula</name>
    <dbReference type="NCBI Taxonomy" id="447962"/>
    <lineage>
        <taxon>Eukaryota</taxon>
        <taxon>Fungi</taxon>
        <taxon>Fungi incertae sedis</taxon>
        <taxon>Chytridiomycota</taxon>
        <taxon>Chytridiomycota incertae sedis</taxon>
        <taxon>Chytridiomycetes</taxon>
        <taxon>Lobulomycetales</taxon>
        <taxon>Lobulomycetaceae</taxon>
        <taxon>Clydaea</taxon>
    </lineage>
</organism>
<protein>
    <submittedName>
        <fullName evidence="8">Transcription initiation factor TFIID subunit 12</fullName>
    </submittedName>
</protein>
<feature type="region of interest" description="Disordered" evidence="6">
    <location>
        <begin position="263"/>
        <end position="299"/>
    </location>
</feature>
<dbReference type="PANTHER" id="PTHR12264:SF21">
    <property type="entry name" value="TRANSCRIPTION INITIATION FACTOR TFIID SUBUNIT 12"/>
    <property type="match status" value="1"/>
</dbReference>
<dbReference type="AlphaFoldDB" id="A0AAD5U788"/>
<accession>A0AAD5U788</accession>
<dbReference type="Pfam" id="PF03847">
    <property type="entry name" value="TFIID_20kDa"/>
    <property type="match status" value="1"/>
</dbReference>
<name>A0AAD5U788_9FUNG</name>
<dbReference type="SUPFAM" id="SSF47113">
    <property type="entry name" value="Histone-fold"/>
    <property type="match status" value="1"/>
</dbReference>
<dbReference type="EMBL" id="JADGJW010000023">
    <property type="protein sequence ID" value="KAJ3227059.1"/>
    <property type="molecule type" value="Genomic_DNA"/>
</dbReference>
<dbReference type="GO" id="GO:0017025">
    <property type="term" value="F:TBP-class protein binding"/>
    <property type="evidence" value="ECO:0007669"/>
    <property type="project" value="TreeGrafter"/>
</dbReference>
<gene>
    <name evidence="8" type="primary">TAF12_1</name>
    <name evidence="8" type="ORF">HK099_003512</name>
</gene>
<evidence type="ECO:0000259" key="7">
    <source>
        <dbReference type="Pfam" id="PF03847"/>
    </source>
</evidence>
<dbReference type="Proteomes" id="UP001211065">
    <property type="component" value="Unassembled WGS sequence"/>
</dbReference>
<comment type="similarity">
    <text evidence="2">Belongs to the TAF12 family.</text>
</comment>
<dbReference type="GO" id="GO:0003677">
    <property type="term" value="F:DNA binding"/>
    <property type="evidence" value="ECO:0007669"/>
    <property type="project" value="TreeGrafter"/>
</dbReference>
<evidence type="ECO:0000256" key="6">
    <source>
        <dbReference type="SAM" id="MobiDB-lite"/>
    </source>
</evidence>
<evidence type="ECO:0000256" key="3">
    <source>
        <dbReference type="ARBA" id="ARBA00023015"/>
    </source>
</evidence>
<comment type="subcellular location">
    <subcellularLocation>
        <location evidence="1">Nucleus</location>
    </subcellularLocation>
</comment>
<evidence type="ECO:0000256" key="4">
    <source>
        <dbReference type="ARBA" id="ARBA00023163"/>
    </source>
</evidence>
<dbReference type="InterPro" id="IPR003228">
    <property type="entry name" value="TFIID_TAF12_dom"/>
</dbReference>
<dbReference type="InterPro" id="IPR037794">
    <property type="entry name" value="TAF12"/>
</dbReference>
<dbReference type="InterPro" id="IPR009072">
    <property type="entry name" value="Histone-fold"/>
</dbReference>
<evidence type="ECO:0000256" key="1">
    <source>
        <dbReference type="ARBA" id="ARBA00004123"/>
    </source>
</evidence>
<sequence>MYNQAPEGSAEKIALGKSLERVNHQFAVWKQNIVQQNNLQQAQAQMQAQHLSQQSLMNQNKAQHFQNKAQFNPCPLFSKKLNLTPQQQNLIKLKTGQNQAPKSNQWNFLGDQSKIINNKIETLFKEETGDQADGAVKDVLLNMADNFIDQVMVFATQLCLHRMRESKNVLDVTDIQLALERNWNVRIPGFTDHLKIPKKFPQNQNYNNRSAALKKTIRESFSHVQAQKILKIQEDLKKCAEINNENKDLEKIELPIEDEKKIDDQIVELNSPSTLSPSHNKSSENFENGEDRPIKKQKL</sequence>
<proteinExistence type="inferred from homology"/>